<dbReference type="Gene3D" id="3.75.10.10">
    <property type="entry name" value="L-arginine/glycine Amidinotransferase, Chain A"/>
    <property type="match status" value="1"/>
</dbReference>
<dbReference type="SUPFAM" id="SSF55909">
    <property type="entry name" value="Pentein"/>
    <property type="match status" value="1"/>
</dbReference>
<dbReference type="Pfam" id="PF02274">
    <property type="entry name" value="ADI"/>
    <property type="match status" value="1"/>
</dbReference>
<dbReference type="STRING" id="1157962.A0A250XAF9"/>
<gene>
    <name evidence="2" type="ORF">CEUSTIGMA_g7541.t1</name>
</gene>
<feature type="region of interest" description="Disordered" evidence="1">
    <location>
        <begin position="49"/>
        <end position="72"/>
    </location>
</feature>
<dbReference type="PANTHER" id="PTHR47271">
    <property type="entry name" value="ARGININE DEIMINASE"/>
    <property type="match status" value="1"/>
</dbReference>
<name>A0A250XAF9_9CHLO</name>
<protein>
    <recommendedName>
        <fullName evidence="4">Arginine deiminase</fullName>
    </recommendedName>
</protein>
<comment type="caution">
    <text evidence="2">The sequence shown here is derived from an EMBL/GenBank/DDBJ whole genome shotgun (WGS) entry which is preliminary data.</text>
</comment>
<evidence type="ECO:0000313" key="2">
    <source>
        <dbReference type="EMBL" id="GAX80103.1"/>
    </source>
</evidence>
<organism evidence="2 3">
    <name type="scientific">Chlamydomonas eustigma</name>
    <dbReference type="NCBI Taxonomy" id="1157962"/>
    <lineage>
        <taxon>Eukaryota</taxon>
        <taxon>Viridiplantae</taxon>
        <taxon>Chlorophyta</taxon>
        <taxon>core chlorophytes</taxon>
        <taxon>Chlorophyceae</taxon>
        <taxon>CS clade</taxon>
        <taxon>Chlamydomonadales</taxon>
        <taxon>Chlamydomonadaceae</taxon>
        <taxon>Chlamydomonas</taxon>
    </lineage>
</organism>
<accession>A0A250XAF9</accession>
<dbReference type="GO" id="GO:0019546">
    <property type="term" value="P:L-arginine deiminase pathway"/>
    <property type="evidence" value="ECO:0007669"/>
    <property type="project" value="TreeGrafter"/>
</dbReference>
<dbReference type="OrthoDB" id="5590314at2759"/>
<dbReference type="GO" id="GO:0016990">
    <property type="term" value="F:arginine deiminase activity"/>
    <property type="evidence" value="ECO:0007669"/>
    <property type="project" value="TreeGrafter"/>
</dbReference>
<proteinExistence type="predicted"/>
<dbReference type="Proteomes" id="UP000232323">
    <property type="component" value="Unassembled WGS sequence"/>
</dbReference>
<evidence type="ECO:0000313" key="3">
    <source>
        <dbReference type="Proteomes" id="UP000232323"/>
    </source>
</evidence>
<evidence type="ECO:0008006" key="4">
    <source>
        <dbReference type="Google" id="ProtNLM"/>
    </source>
</evidence>
<reference evidence="2 3" key="1">
    <citation type="submission" date="2017-08" db="EMBL/GenBank/DDBJ databases">
        <title>Acidophilic green algal genome provides insights into adaptation to an acidic environment.</title>
        <authorList>
            <person name="Hirooka S."/>
            <person name="Hirose Y."/>
            <person name="Kanesaki Y."/>
            <person name="Higuchi S."/>
            <person name="Fujiwara T."/>
            <person name="Onuma R."/>
            <person name="Era A."/>
            <person name="Ohbayashi R."/>
            <person name="Uzuka A."/>
            <person name="Nozaki H."/>
            <person name="Yoshikawa H."/>
            <person name="Miyagishima S.Y."/>
        </authorList>
    </citation>
    <scope>NUCLEOTIDE SEQUENCE [LARGE SCALE GENOMIC DNA]</scope>
    <source>
        <strain evidence="2 3">NIES-2499</strain>
    </source>
</reference>
<evidence type="ECO:0000256" key="1">
    <source>
        <dbReference type="SAM" id="MobiDB-lite"/>
    </source>
</evidence>
<dbReference type="EMBL" id="BEGY01000048">
    <property type="protein sequence ID" value="GAX80103.1"/>
    <property type="molecule type" value="Genomic_DNA"/>
</dbReference>
<keyword evidence="3" id="KW-1185">Reference proteome</keyword>
<sequence>MYSQRMQMEIKTGEELARLHSRSTGLKMSHRSESFLDIKNVIEDDVTDTGLKRSRGPVSHGNGSLGTSAKKSKESSVCKLAQGLKALQEHENDIAEVVIVCEPEQASLMMGGLHPRGSLYERPVNIDVAKAQHAEFRAQLRAHGVKVLTVREILAYDVEENMSARVDLEDIAFSALEYKMEEGHSVSELPEEDRKYVSDDYKREVIEKMSTSQLVDTIMINPTVVISPSHRDTGMSAAYGFHPLSNLVYTRDQQITTCKGLVMGRLRSQQRQREVKVMEFCLNKLGLPVIGKIEEPGYLEGGDFFPCGTSLAMLGIGLRSNMEACQQLMDKDLLGTDRFAVVRDDFDKNQDRMHLDCVFSIISSNCCIMLEDIIGMDSPKRRLVDEFVKDAKTEKYALKRSGVEFSQYVREEGYQIIPIKHEHQLAYACNVLNLGEGRMISVHAPSARQIVKFPAFRGDVHVLEFSSITSMYGSVHCASQVVRRVPKRFLQ</sequence>
<dbReference type="AlphaFoldDB" id="A0A250XAF9"/>
<dbReference type="PANTHER" id="PTHR47271:SF2">
    <property type="entry name" value="ARGININE DEIMINASE"/>
    <property type="match status" value="1"/>
</dbReference>